<feature type="compositionally biased region" description="Gly residues" evidence="1">
    <location>
        <begin position="18"/>
        <end position="32"/>
    </location>
</feature>
<evidence type="ECO:0000256" key="1">
    <source>
        <dbReference type="SAM" id="MobiDB-lite"/>
    </source>
</evidence>
<gene>
    <name evidence="2" type="ORF">GCM10010094_30750</name>
</gene>
<keyword evidence="3" id="KW-1185">Reference proteome</keyword>
<name>A0A917VDP5_9ACTN</name>
<organism evidence="2 3">
    <name type="scientific">Streptomyces flaveus</name>
    <dbReference type="NCBI Taxonomy" id="66370"/>
    <lineage>
        <taxon>Bacteria</taxon>
        <taxon>Bacillati</taxon>
        <taxon>Actinomycetota</taxon>
        <taxon>Actinomycetes</taxon>
        <taxon>Kitasatosporales</taxon>
        <taxon>Streptomycetaceae</taxon>
        <taxon>Streptomyces</taxon>
        <taxon>Streptomyces aurantiacus group</taxon>
    </lineage>
</organism>
<proteinExistence type="predicted"/>
<accession>A0A917VDP5</accession>
<feature type="region of interest" description="Disordered" evidence="1">
    <location>
        <begin position="1"/>
        <end position="60"/>
    </location>
</feature>
<dbReference type="EMBL" id="BMPQ01000006">
    <property type="protein sequence ID" value="GGK67543.1"/>
    <property type="molecule type" value="Genomic_DNA"/>
</dbReference>
<protein>
    <submittedName>
        <fullName evidence="2">Uncharacterized protein</fullName>
    </submittedName>
</protein>
<reference evidence="2" key="2">
    <citation type="submission" date="2020-09" db="EMBL/GenBank/DDBJ databases">
        <authorList>
            <person name="Sun Q."/>
            <person name="Ohkuma M."/>
        </authorList>
    </citation>
    <scope>NUCLEOTIDE SEQUENCE</scope>
    <source>
        <strain evidence="2">JCM 3035</strain>
    </source>
</reference>
<reference evidence="2" key="1">
    <citation type="journal article" date="2014" name="Int. J. Syst. Evol. Microbiol.">
        <title>Complete genome sequence of Corynebacterium casei LMG S-19264T (=DSM 44701T), isolated from a smear-ripened cheese.</title>
        <authorList>
            <consortium name="US DOE Joint Genome Institute (JGI-PGF)"/>
            <person name="Walter F."/>
            <person name="Albersmeier A."/>
            <person name="Kalinowski J."/>
            <person name="Ruckert C."/>
        </authorList>
    </citation>
    <scope>NUCLEOTIDE SEQUENCE</scope>
    <source>
        <strain evidence="2">JCM 3035</strain>
    </source>
</reference>
<dbReference type="Proteomes" id="UP000637788">
    <property type="component" value="Unassembled WGS sequence"/>
</dbReference>
<dbReference type="AlphaFoldDB" id="A0A917VDP5"/>
<comment type="caution">
    <text evidence="2">The sequence shown here is derived from an EMBL/GenBank/DDBJ whole genome shotgun (WGS) entry which is preliminary data.</text>
</comment>
<sequence length="190" mass="20135">MRLDEGRPVETLGETGVEVGGVGLEAGAGVRGGSVDEPDCDRGEPEQPLGGGEGLGQLPALGRRQPAEQPLGEAVGPPVLLLHLDAPGRGQLRDPQPGVLRMHGDPYQPLRLQRLRHPAQVPGVQTESAAQLAQRDPVPDLVQQPGLTEWPVLAEVVVVEYADAAGEVAVEAAKGGHLLCGHRLWWLWQI</sequence>
<evidence type="ECO:0000313" key="3">
    <source>
        <dbReference type="Proteomes" id="UP000637788"/>
    </source>
</evidence>
<evidence type="ECO:0000313" key="2">
    <source>
        <dbReference type="EMBL" id="GGK67543.1"/>
    </source>
</evidence>